<accession>A0ACC1BGT9</accession>
<sequence length="29" mass="3147">MIVDLLTKGLPPKTLKEHVHRMGVGCGDT</sequence>
<protein>
    <submittedName>
        <fullName evidence="1">Uncharacterized protein</fullName>
    </submittedName>
</protein>
<dbReference type="Proteomes" id="UP001164250">
    <property type="component" value="Chromosome 5"/>
</dbReference>
<keyword evidence="2" id="KW-1185">Reference proteome</keyword>
<gene>
    <name evidence="1" type="ORF">Patl1_28127</name>
</gene>
<proteinExistence type="predicted"/>
<evidence type="ECO:0000313" key="2">
    <source>
        <dbReference type="Proteomes" id="UP001164250"/>
    </source>
</evidence>
<organism evidence="1 2">
    <name type="scientific">Pistacia atlantica</name>
    <dbReference type="NCBI Taxonomy" id="434234"/>
    <lineage>
        <taxon>Eukaryota</taxon>
        <taxon>Viridiplantae</taxon>
        <taxon>Streptophyta</taxon>
        <taxon>Embryophyta</taxon>
        <taxon>Tracheophyta</taxon>
        <taxon>Spermatophyta</taxon>
        <taxon>Magnoliopsida</taxon>
        <taxon>eudicotyledons</taxon>
        <taxon>Gunneridae</taxon>
        <taxon>Pentapetalae</taxon>
        <taxon>rosids</taxon>
        <taxon>malvids</taxon>
        <taxon>Sapindales</taxon>
        <taxon>Anacardiaceae</taxon>
        <taxon>Pistacia</taxon>
    </lineage>
</organism>
<dbReference type="EMBL" id="CM047901">
    <property type="protein sequence ID" value="KAJ0098157.1"/>
    <property type="molecule type" value="Genomic_DNA"/>
</dbReference>
<comment type="caution">
    <text evidence="1">The sequence shown here is derived from an EMBL/GenBank/DDBJ whole genome shotgun (WGS) entry which is preliminary data.</text>
</comment>
<name>A0ACC1BGT9_9ROSI</name>
<evidence type="ECO:0000313" key="1">
    <source>
        <dbReference type="EMBL" id="KAJ0098157.1"/>
    </source>
</evidence>
<reference evidence="2" key="1">
    <citation type="journal article" date="2023" name="G3 (Bethesda)">
        <title>Genome assembly and association tests identify interacting loci associated with vigor, precocity, and sex in interspecific pistachio rootstocks.</title>
        <authorList>
            <person name="Palmer W."/>
            <person name="Jacygrad E."/>
            <person name="Sagayaradj S."/>
            <person name="Cavanaugh K."/>
            <person name="Han R."/>
            <person name="Bertier L."/>
            <person name="Beede B."/>
            <person name="Kafkas S."/>
            <person name="Golino D."/>
            <person name="Preece J."/>
            <person name="Michelmore R."/>
        </authorList>
    </citation>
    <scope>NUCLEOTIDE SEQUENCE [LARGE SCALE GENOMIC DNA]</scope>
</reference>